<dbReference type="SFLD" id="SFLDS00003">
    <property type="entry name" value="Haloacid_Dehalogenase"/>
    <property type="match status" value="1"/>
</dbReference>
<dbReference type="Gene3D" id="3.40.50.1000">
    <property type="entry name" value="HAD superfamily/HAD-like"/>
    <property type="match status" value="1"/>
</dbReference>
<reference evidence="9 10" key="1">
    <citation type="submission" date="2021-06" db="EMBL/GenBank/DDBJ databases">
        <title>Caerostris extrusa draft genome.</title>
        <authorList>
            <person name="Kono N."/>
            <person name="Arakawa K."/>
        </authorList>
    </citation>
    <scope>NUCLEOTIDE SEQUENCE [LARGE SCALE GENOMIC DNA]</scope>
</reference>
<dbReference type="NCBIfam" id="TIGR01509">
    <property type="entry name" value="HAD-SF-IA-v3"/>
    <property type="match status" value="1"/>
</dbReference>
<dbReference type="InterPro" id="IPR006439">
    <property type="entry name" value="HAD-SF_hydro_IA"/>
</dbReference>
<dbReference type="InterPro" id="IPR023198">
    <property type="entry name" value="PGP-like_dom2"/>
</dbReference>
<dbReference type="FunFam" id="1.10.150.240:FF:000001">
    <property type="entry name" value="Haloacid dehalogenase-like hydrolase domain"/>
    <property type="match status" value="1"/>
</dbReference>
<dbReference type="InterPro" id="IPR023214">
    <property type="entry name" value="HAD_sf"/>
</dbReference>
<proteinExistence type="inferred from homology"/>
<dbReference type="Proteomes" id="UP001054945">
    <property type="component" value="Unassembled WGS sequence"/>
</dbReference>
<dbReference type="AlphaFoldDB" id="A0AAV4P1G3"/>
<dbReference type="SUPFAM" id="SSF56784">
    <property type="entry name" value="HAD-like"/>
    <property type="match status" value="1"/>
</dbReference>
<comment type="caution">
    <text evidence="9">The sequence shown here is derived from an EMBL/GenBank/DDBJ whole genome shotgun (WGS) entry which is preliminary data.</text>
</comment>
<dbReference type="EMBL" id="BPLR01003938">
    <property type="protein sequence ID" value="GIX90398.1"/>
    <property type="molecule type" value="Genomic_DNA"/>
</dbReference>
<comment type="cofactor">
    <cofactor evidence="1">
        <name>Mg(2+)</name>
        <dbReference type="ChEBI" id="CHEBI:18420"/>
    </cofactor>
</comment>
<evidence type="ECO:0000313" key="10">
    <source>
        <dbReference type="Proteomes" id="UP001054945"/>
    </source>
</evidence>
<evidence type="ECO:0000313" key="9">
    <source>
        <dbReference type="EMBL" id="GIX90398.1"/>
    </source>
</evidence>
<dbReference type="GO" id="GO:0046872">
    <property type="term" value="F:metal ion binding"/>
    <property type="evidence" value="ECO:0007669"/>
    <property type="project" value="UniProtKB-KW"/>
</dbReference>
<name>A0AAV4P1G3_CAEEX</name>
<evidence type="ECO:0000256" key="4">
    <source>
        <dbReference type="ARBA" id="ARBA00022801"/>
    </source>
</evidence>
<evidence type="ECO:0000256" key="8">
    <source>
        <dbReference type="ARBA" id="ARBA00083904"/>
    </source>
</evidence>
<keyword evidence="3" id="KW-0479">Metal-binding</keyword>
<dbReference type="SFLD" id="SFLDG01135">
    <property type="entry name" value="C1.5.6:_HAD__Beta-PGM__Phospha"/>
    <property type="match status" value="1"/>
</dbReference>
<dbReference type="Pfam" id="PF13419">
    <property type="entry name" value="HAD_2"/>
    <property type="match status" value="1"/>
</dbReference>
<evidence type="ECO:0000256" key="7">
    <source>
        <dbReference type="ARBA" id="ARBA00066578"/>
    </source>
</evidence>
<evidence type="ECO:0000256" key="5">
    <source>
        <dbReference type="ARBA" id="ARBA00022842"/>
    </source>
</evidence>
<dbReference type="InterPro" id="IPR036412">
    <property type="entry name" value="HAD-like_sf"/>
</dbReference>
<dbReference type="SFLD" id="SFLDG01129">
    <property type="entry name" value="C1.5:_HAD__Beta-PGM__Phosphata"/>
    <property type="match status" value="1"/>
</dbReference>
<accession>A0AAV4P1G3</accession>
<evidence type="ECO:0000256" key="2">
    <source>
        <dbReference type="ARBA" id="ARBA00006171"/>
    </source>
</evidence>
<dbReference type="PANTHER" id="PTHR18901">
    <property type="entry name" value="2-DEOXYGLUCOSE-6-PHOSPHATE PHOSPHATASE 2"/>
    <property type="match status" value="1"/>
</dbReference>
<dbReference type="InterPro" id="IPR041492">
    <property type="entry name" value="HAD_2"/>
</dbReference>
<keyword evidence="5" id="KW-0460">Magnesium</keyword>
<comment type="catalytic activity">
    <reaction evidence="6">
        <text>psi-UMP + H2O = pseudouridine + phosphate</text>
        <dbReference type="Rhea" id="RHEA:10944"/>
        <dbReference type="ChEBI" id="CHEBI:15377"/>
        <dbReference type="ChEBI" id="CHEBI:17802"/>
        <dbReference type="ChEBI" id="CHEBI:43474"/>
        <dbReference type="ChEBI" id="CHEBI:58380"/>
        <dbReference type="EC" id="3.1.3.96"/>
    </reaction>
</comment>
<dbReference type="EC" id="3.1.3.96" evidence="7"/>
<gene>
    <name evidence="9" type="primary">PUDP</name>
    <name evidence="9" type="ORF">CEXT_385101</name>
</gene>
<keyword evidence="4" id="KW-0378">Hydrolase</keyword>
<comment type="similarity">
    <text evidence="2">Belongs to the HAD-like hydrolase superfamily. CbbY/CbbZ/Gph/YieH family.</text>
</comment>
<evidence type="ECO:0000256" key="1">
    <source>
        <dbReference type="ARBA" id="ARBA00001946"/>
    </source>
</evidence>
<organism evidence="9 10">
    <name type="scientific">Caerostris extrusa</name>
    <name type="common">Bark spider</name>
    <name type="synonym">Caerostris bankana</name>
    <dbReference type="NCBI Taxonomy" id="172846"/>
    <lineage>
        <taxon>Eukaryota</taxon>
        <taxon>Metazoa</taxon>
        <taxon>Ecdysozoa</taxon>
        <taxon>Arthropoda</taxon>
        <taxon>Chelicerata</taxon>
        <taxon>Arachnida</taxon>
        <taxon>Araneae</taxon>
        <taxon>Araneomorphae</taxon>
        <taxon>Entelegynae</taxon>
        <taxon>Araneoidea</taxon>
        <taxon>Araneidae</taxon>
        <taxon>Caerostris</taxon>
    </lineage>
</organism>
<dbReference type="FunFam" id="3.40.50.1000:FF:000055">
    <property type="entry name" value="Haloacid dehalogenase-like hydrolase family protein"/>
    <property type="match status" value="1"/>
</dbReference>
<evidence type="ECO:0000256" key="6">
    <source>
        <dbReference type="ARBA" id="ARBA00052504"/>
    </source>
</evidence>
<sequence length="233" mass="26203">MASYKPVTHVIFDLDGTLIGTEEIFEKIYQGMANKYGKTMTWELRQRCMGRPAYDALPIMISELGLPLTVEQYDTIAKQTFSDSVQKELLNCKLKPGARRLVEHLNKNQIPIAIATSSKKESFLIKTKNHQDLLKKFSHQVLAPNDPDVKRGKPAPDIFLVCAERFKDRPNPEEILVFEDSPSGVRAAVAAGMQVVMVPDIRINPELCKGATLVLETMEEFQPELFGLPAFLE</sequence>
<evidence type="ECO:0000256" key="3">
    <source>
        <dbReference type="ARBA" id="ARBA00022723"/>
    </source>
</evidence>
<dbReference type="PANTHER" id="PTHR18901:SF38">
    <property type="entry name" value="PSEUDOURIDINE-5'-PHOSPHATASE"/>
    <property type="match status" value="1"/>
</dbReference>
<keyword evidence="10" id="KW-1185">Reference proteome</keyword>
<dbReference type="GO" id="GO:1990738">
    <property type="term" value="F:pseudouridine 5'-phosphatase activity"/>
    <property type="evidence" value="ECO:0007669"/>
    <property type="project" value="UniProtKB-EC"/>
</dbReference>
<protein>
    <recommendedName>
        <fullName evidence="7">pseudouridine 5'-phosphatase</fullName>
        <ecNumber evidence="7">3.1.3.96</ecNumber>
    </recommendedName>
    <alternativeName>
        <fullName evidence="8">Pseudouridine-5'-monophosphatase</fullName>
    </alternativeName>
</protein>
<dbReference type="Gene3D" id="1.10.150.240">
    <property type="entry name" value="Putative phosphatase, domain 2"/>
    <property type="match status" value="1"/>
</dbReference>